<sequence>MNFFRVIGIVFFVMSGLIYTLERGFSLISTSIVKAGFYSGTKTGEVPIVEASGFSTNFFVPLFLVIGVVLVIYDFKKK</sequence>
<dbReference type="EMBL" id="VTEU01000005">
    <property type="protein sequence ID" value="TYS58115.1"/>
    <property type="molecule type" value="Genomic_DNA"/>
</dbReference>
<gene>
    <name evidence="2" type="ORF">FZC74_14075</name>
</gene>
<name>A0AA94WPI7_9BACI</name>
<keyword evidence="1" id="KW-0472">Membrane</keyword>
<evidence type="ECO:0000256" key="1">
    <source>
        <dbReference type="SAM" id="Phobius"/>
    </source>
</evidence>
<protein>
    <submittedName>
        <fullName evidence="2">Uncharacterized protein</fullName>
    </submittedName>
</protein>
<dbReference type="Proteomes" id="UP000323393">
    <property type="component" value="Unassembled WGS sequence"/>
</dbReference>
<reference evidence="2 3" key="1">
    <citation type="submission" date="2019-08" db="EMBL/GenBank/DDBJ databases">
        <title>Bacillus genomes from the desert of Cuatro Cienegas, Coahuila.</title>
        <authorList>
            <person name="Olmedo-Alvarez G."/>
        </authorList>
    </citation>
    <scope>NUCLEOTIDE SEQUENCE [LARGE SCALE GENOMIC DNA]</scope>
    <source>
        <strain evidence="2 3">CH88_3T</strain>
    </source>
</reference>
<evidence type="ECO:0000313" key="3">
    <source>
        <dbReference type="Proteomes" id="UP000323393"/>
    </source>
</evidence>
<proteinExistence type="predicted"/>
<dbReference type="RefSeq" id="WP_148966334.1">
    <property type="nucleotide sequence ID" value="NZ_VTEU01000005.1"/>
</dbReference>
<evidence type="ECO:0000313" key="2">
    <source>
        <dbReference type="EMBL" id="TYS58115.1"/>
    </source>
</evidence>
<keyword evidence="1" id="KW-0812">Transmembrane</keyword>
<dbReference type="AlphaFoldDB" id="A0AA94WPI7"/>
<organism evidence="2 3">
    <name type="scientific">Sutcliffiella horikoshii</name>
    <dbReference type="NCBI Taxonomy" id="79883"/>
    <lineage>
        <taxon>Bacteria</taxon>
        <taxon>Bacillati</taxon>
        <taxon>Bacillota</taxon>
        <taxon>Bacilli</taxon>
        <taxon>Bacillales</taxon>
        <taxon>Bacillaceae</taxon>
        <taxon>Sutcliffiella</taxon>
    </lineage>
</organism>
<accession>A0AA94WPI7</accession>
<comment type="caution">
    <text evidence="2">The sequence shown here is derived from an EMBL/GenBank/DDBJ whole genome shotgun (WGS) entry which is preliminary data.</text>
</comment>
<feature type="transmembrane region" description="Helical" evidence="1">
    <location>
        <begin position="51"/>
        <end position="73"/>
    </location>
</feature>
<keyword evidence="1" id="KW-1133">Transmembrane helix</keyword>